<organism evidence="12 13">
    <name type="scientific">Kribbella sandramycini</name>
    <dbReference type="NCBI Taxonomy" id="60450"/>
    <lineage>
        <taxon>Bacteria</taxon>
        <taxon>Bacillati</taxon>
        <taxon>Actinomycetota</taxon>
        <taxon>Actinomycetes</taxon>
        <taxon>Propionibacteriales</taxon>
        <taxon>Kribbellaceae</taxon>
        <taxon>Kribbella</taxon>
    </lineage>
</organism>
<evidence type="ECO:0000313" key="12">
    <source>
        <dbReference type="EMBL" id="NOL43960.1"/>
    </source>
</evidence>
<dbReference type="GO" id="GO:0019478">
    <property type="term" value="P:D-amino acid catabolic process"/>
    <property type="evidence" value="ECO:0007669"/>
    <property type="project" value="TreeGrafter"/>
</dbReference>
<dbReference type="Gene3D" id="3.30.9.10">
    <property type="entry name" value="D-Amino Acid Oxidase, subunit A, domain 2"/>
    <property type="match status" value="1"/>
</dbReference>
<name>A0A7Y4L426_9ACTN</name>
<proteinExistence type="inferred from homology"/>
<comment type="cofactor">
    <cofactor evidence="1 9">
        <name>FAD</name>
        <dbReference type="ChEBI" id="CHEBI:57692"/>
    </cofactor>
</comment>
<dbReference type="PANTHER" id="PTHR11530:SF11">
    <property type="entry name" value="D-ASPARTATE OXIDASE"/>
    <property type="match status" value="1"/>
</dbReference>
<dbReference type="GO" id="GO:0005737">
    <property type="term" value="C:cytoplasm"/>
    <property type="evidence" value="ECO:0007669"/>
    <property type="project" value="TreeGrafter"/>
</dbReference>
<reference evidence="11 14" key="2">
    <citation type="submission" date="2020-08" db="EMBL/GenBank/DDBJ databases">
        <title>Sequencing the genomes of 1000 actinobacteria strains.</title>
        <authorList>
            <person name="Klenk H.-P."/>
        </authorList>
    </citation>
    <scope>NUCLEOTIDE SEQUENCE [LARGE SCALE GENOMIC DNA]</scope>
    <source>
        <strain evidence="11 14">DSM 15626</strain>
    </source>
</reference>
<keyword evidence="5 11" id="KW-0560">Oxidoreductase</keyword>
<dbReference type="EC" id="1.4.3.3" evidence="6"/>
<evidence type="ECO:0000256" key="8">
    <source>
        <dbReference type="ARBA" id="ARBA00049547"/>
    </source>
</evidence>
<dbReference type="SUPFAM" id="SSF54373">
    <property type="entry name" value="FAD-linked reductases, C-terminal domain"/>
    <property type="match status" value="1"/>
</dbReference>
<evidence type="ECO:0000259" key="10">
    <source>
        <dbReference type="Pfam" id="PF01266"/>
    </source>
</evidence>
<dbReference type="InterPro" id="IPR006076">
    <property type="entry name" value="FAD-dep_OxRdtase"/>
</dbReference>
<dbReference type="PANTHER" id="PTHR11530">
    <property type="entry name" value="D-AMINO ACID OXIDASE"/>
    <property type="match status" value="1"/>
</dbReference>
<evidence type="ECO:0000313" key="14">
    <source>
        <dbReference type="Proteomes" id="UP000553957"/>
    </source>
</evidence>
<evidence type="ECO:0000256" key="7">
    <source>
        <dbReference type="ARBA" id="ARBA00039751"/>
    </source>
</evidence>
<dbReference type="SUPFAM" id="SSF51971">
    <property type="entry name" value="Nucleotide-binding domain"/>
    <property type="match status" value="1"/>
</dbReference>
<dbReference type="GO" id="GO:0071949">
    <property type="term" value="F:FAD binding"/>
    <property type="evidence" value="ECO:0007669"/>
    <property type="project" value="InterPro"/>
</dbReference>
<dbReference type="PROSITE" id="PS51257">
    <property type="entry name" value="PROKAR_LIPOPROTEIN"/>
    <property type="match status" value="1"/>
</dbReference>
<accession>A0A7Y4L426</accession>
<comment type="similarity">
    <text evidence="2">Belongs to the DAMOX/DASOX family.</text>
</comment>
<dbReference type="InterPro" id="IPR023209">
    <property type="entry name" value="DAO"/>
</dbReference>
<dbReference type="Gene3D" id="3.40.50.720">
    <property type="entry name" value="NAD(P)-binding Rossmann-like Domain"/>
    <property type="match status" value="1"/>
</dbReference>
<feature type="binding site" evidence="9">
    <location>
        <position position="256"/>
    </location>
    <ligand>
        <name>D-dopa</name>
        <dbReference type="ChEBI" id="CHEBI:149689"/>
    </ligand>
</feature>
<evidence type="ECO:0000256" key="6">
    <source>
        <dbReference type="ARBA" id="ARBA00039101"/>
    </source>
</evidence>
<evidence type="ECO:0000256" key="2">
    <source>
        <dbReference type="ARBA" id="ARBA00006730"/>
    </source>
</evidence>
<sequence>MRVIVVGAGVVGLSCAVRLAESGYEVAVFARDLPLETTSAVAGAIWSPYLAGPVERVAGWARASYDEFVKLAEQESSVQLRHGREVYVERTPEPAWADVLPDLTRVASPPVGYADGLAFTAPVVEMPLYLPALVKRLEAAGGTLTRAALSGLPSTADLVVNCAGLGARLTASDSTVTPVRGQVLSVAQCGLTEWLIAGDTVVVPRSNDVIVGGTSEAGDWTLAPDPASSKAILERAATFVPQLRAATVLRERVGLRPVRPEVRCELVADVIHCYGHGGAGVTLSWGCADEVLALANGR</sequence>
<dbReference type="Proteomes" id="UP000534306">
    <property type="component" value="Unassembled WGS sequence"/>
</dbReference>
<dbReference type="AlphaFoldDB" id="A0A7Y4L426"/>
<keyword evidence="4 9" id="KW-0274">FAD</keyword>
<dbReference type="EMBL" id="JABJRC010000007">
    <property type="protein sequence ID" value="NOL43960.1"/>
    <property type="molecule type" value="Genomic_DNA"/>
</dbReference>
<feature type="binding site" evidence="9">
    <location>
        <position position="278"/>
    </location>
    <ligand>
        <name>D-dopa</name>
        <dbReference type="ChEBI" id="CHEBI:149689"/>
    </ligand>
</feature>
<dbReference type="Proteomes" id="UP000553957">
    <property type="component" value="Unassembled WGS sequence"/>
</dbReference>
<dbReference type="PIRSF" id="PIRSF000189">
    <property type="entry name" value="D-aa_oxidase"/>
    <property type="match status" value="1"/>
</dbReference>
<protein>
    <recommendedName>
        <fullName evidence="7">D-amino-acid oxidase</fullName>
        <ecNumber evidence="6">1.4.3.3</ecNumber>
    </recommendedName>
</protein>
<feature type="domain" description="FAD dependent oxidoreductase" evidence="10">
    <location>
        <begin position="2"/>
        <end position="291"/>
    </location>
</feature>
<dbReference type="Pfam" id="PF01266">
    <property type="entry name" value="DAO"/>
    <property type="match status" value="1"/>
</dbReference>
<feature type="binding site" evidence="9">
    <location>
        <begin position="38"/>
        <end position="39"/>
    </location>
    <ligand>
        <name>FAD</name>
        <dbReference type="ChEBI" id="CHEBI:57692"/>
    </ligand>
</feature>
<keyword evidence="3" id="KW-0285">Flavoprotein</keyword>
<evidence type="ECO:0000256" key="4">
    <source>
        <dbReference type="ARBA" id="ARBA00022827"/>
    </source>
</evidence>
<dbReference type="RefSeq" id="WP_171677195.1">
    <property type="nucleotide sequence ID" value="NZ_BAAAGT010000005.1"/>
</dbReference>
<gene>
    <name evidence="11" type="ORF">HNR71_006466</name>
    <name evidence="12" type="ORF">HPO96_27295</name>
</gene>
<evidence type="ECO:0000256" key="5">
    <source>
        <dbReference type="ARBA" id="ARBA00023002"/>
    </source>
</evidence>
<evidence type="ECO:0000256" key="9">
    <source>
        <dbReference type="PIRSR" id="PIRSR000189-1"/>
    </source>
</evidence>
<comment type="catalytic activity">
    <reaction evidence="8">
        <text>a D-alpha-amino acid + O2 + H2O = a 2-oxocarboxylate + H2O2 + NH4(+)</text>
        <dbReference type="Rhea" id="RHEA:21816"/>
        <dbReference type="ChEBI" id="CHEBI:15377"/>
        <dbReference type="ChEBI" id="CHEBI:15379"/>
        <dbReference type="ChEBI" id="CHEBI:16240"/>
        <dbReference type="ChEBI" id="CHEBI:28938"/>
        <dbReference type="ChEBI" id="CHEBI:35179"/>
        <dbReference type="ChEBI" id="CHEBI:59871"/>
        <dbReference type="EC" id="1.4.3.3"/>
    </reaction>
    <physiologicalReaction direction="left-to-right" evidence="8">
        <dbReference type="Rhea" id="RHEA:21817"/>
    </physiologicalReaction>
</comment>
<keyword evidence="13" id="KW-1185">Reference proteome</keyword>
<dbReference type="EMBL" id="JACHKF010000001">
    <property type="protein sequence ID" value="MBB6570829.1"/>
    <property type="molecule type" value="Genomic_DNA"/>
</dbReference>
<evidence type="ECO:0000313" key="13">
    <source>
        <dbReference type="Proteomes" id="UP000534306"/>
    </source>
</evidence>
<reference evidence="12 13" key="1">
    <citation type="submission" date="2020-05" db="EMBL/GenBank/DDBJ databases">
        <title>Genome sequence of Kribbella sandramycini ATCC 39419.</title>
        <authorList>
            <person name="Maclea K.S."/>
            <person name="Fair J.L."/>
        </authorList>
    </citation>
    <scope>NUCLEOTIDE SEQUENCE [LARGE SCALE GENOMIC DNA]</scope>
    <source>
        <strain evidence="12 13">ATCC 39419</strain>
    </source>
</reference>
<evidence type="ECO:0000256" key="1">
    <source>
        <dbReference type="ARBA" id="ARBA00001974"/>
    </source>
</evidence>
<comment type="caution">
    <text evidence="12">The sequence shown here is derived from an EMBL/GenBank/DDBJ whole genome shotgun (WGS) entry which is preliminary data.</text>
</comment>
<feature type="binding site" evidence="9">
    <location>
        <begin position="277"/>
        <end position="282"/>
    </location>
    <ligand>
        <name>FAD</name>
        <dbReference type="ChEBI" id="CHEBI:57692"/>
    </ligand>
</feature>
<dbReference type="GO" id="GO:0003884">
    <property type="term" value="F:D-amino-acid oxidase activity"/>
    <property type="evidence" value="ECO:0007669"/>
    <property type="project" value="UniProtKB-EC"/>
</dbReference>
<evidence type="ECO:0000256" key="3">
    <source>
        <dbReference type="ARBA" id="ARBA00022630"/>
    </source>
</evidence>
<evidence type="ECO:0000313" key="11">
    <source>
        <dbReference type="EMBL" id="MBB6570829.1"/>
    </source>
</evidence>